<feature type="binding site" evidence="12">
    <location>
        <position position="40"/>
    </location>
    <ligand>
        <name>L-glutamate</name>
        <dbReference type="ChEBI" id="CHEBI:29985"/>
    </ligand>
</feature>
<feature type="transmembrane region" description="Helical" evidence="16">
    <location>
        <begin position="319"/>
        <end position="339"/>
    </location>
</feature>
<keyword evidence="5 16" id="KW-1133">Transmembrane helix</keyword>
<dbReference type="PANTHER" id="PTHR18966">
    <property type="entry name" value="IONOTROPIC GLUTAMATE RECEPTOR"/>
    <property type="match status" value="1"/>
</dbReference>
<feature type="region of interest" description="Disordered" evidence="15">
    <location>
        <begin position="371"/>
        <end position="398"/>
    </location>
</feature>
<dbReference type="EMBL" id="CAJPWZ010003295">
    <property type="protein sequence ID" value="CAG2256099.1"/>
    <property type="molecule type" value="Genomic_DNA"/>
</dbReference>
<dbReference type="Pfam" id="PF00060">
    <property type="entry name" value="Lig_chan"/>
    <property type="match status" value="1"/>
</dbReference>
<keyword evidence="19" id="KW-1185">Reference proteome</keyword>
<dbReference type="GO" id="GO:0015276">
    <property type="term" value="F:ligand-gated monoatomic ion channel activity"/>
    <property type="evidence" value="ECO:0007669"/>
    <property type="project" value="InterPro"/>
</dbReference>
<evidence type="ECO:0000256" key="16">
    <source>
        <dbReference type="SAM" id="Phobius"/>
    </source>
</evidence>
<comment type="subcellular location">
    <subcellularLocation>
        <location evidence="1">Cell membrane</location>
        <topology evidence="1">Multi-pass membrane protein</topology>
    </subcellularLocation>
</comment>
<dbReference type="SUPFAM" id="SSF53850">
    <property type="entry name" value="Periplasmic binding protein-like II"/>
    <property type="match status" value="1"/>
</dbReference>
<dbReference type="FunFam" id="1.10.287.70:FF:000105">
    <property type="entry name" value="Eye-enriched kainate receptor, isoform A"/>
    <property type="match status" value="1"/>
</dbReference>
<evidence type="ECO:0000313" key="19">
    <source>
        <dbReference type="Proteomes" id="UP000683360"/>
    </source>
</evidence>
<dbReference type="AlphaFoldDB" id="A0A8S3VFZ1"/>
<reference evidence="18" key="1">
    <citation type="submission" date="2021-03" db="EMBL/GenBank/DDBJ databases">
        <authorList>
            <person name="Bekaert M."/>
        </authorList>
    </citation>
    <scope>NUCLEOTIDE SEQUENCE</scope>
</reference>
<feature type="binding site" evidence="12">
    <location>
        <position position="202"/>
    </location>
    <ligand>
        <name>L-glutamate</name>
        <dbReference type="ChEBI" id="CHEBI:29985"/>
    </ligand>
</feature>
<keyword evidence="4 16" id="KW-0812">Transmembrane</keyword>
<gene>
    <name evidence="18" type="ORF">MEDL_67457</name>
</gene>
<dbReference type="InterPro" id="IPR019594">
    <property type="entry name" value="Glu/Gly-bd"/>
</dbReference>
<feature type="binding site" evidence="12">
    <location>
        <position position="35"/>
    </location>
    <ligand>
        <name>L-glutamate</name>
        <dbReference type="ChEBI" id="CHEBI:29985"/>
    </ligand>
</feature>
<dbReference type="OrthoDB" id="5984008at2759"/>
<feature type="binding site" evidence="12">
    <location>
        <position position="203"/>
    </location>
    <ligand>
        <name>L-glutamate</name>
        <dbReference type="ChEBI" id="CHEBI:29985"/>
    </ligand>
</feature>
<name>A0A8S3VFZ1_MYTED</name>
<dbReference type="GO" id="GO:0038023">
    <property type="term" value="F:signaling receptor activity"/>
    <property type="evidence" value="ECO:0007669"/>
    <property type="project" value="InterPro"/>
</dbReference>
<dbReference type="InterPro" id="IPR015683">
    <property type="entry name" value="Ionotropic_Glu_rcpt"/>
</dbReference>
<keyword evidence="2" id="KW-0813">Transport</keyword>
<keyword evidence="9" id="KW-0325">Glycoprotein</keyword>
<keyword evidence="14" id="KW-1015">Disulfide bond</keyword>
<evidence type="ECO:0000256" key="14">
    <source>
        <dbReference type="PIRSR" id="PIRSR601508-3"/>
    </source>
</evidence>
<feature type="disulfide bond" evidence="14">
    <location>
        <begin position="243"/>
        <end position="298"/>
    </location>
</feature>
<feature type="domain" description="Ionotropic glutamate receptor C-terminal" evidence="17">
    <location>
        <begin position="1"/>
        <end position="294"/>
    </location>
</feature>
<keyword evidence="10" id="KW-1071">Ligand-gated ion channel</keyword>
<evidence type="ECO:0000256" key="4">
    <source>
        <dbReference type="ARBA" id="ARBA00022692"/>
    </source>
</evidence>
<keyword evidence="8 18" id="KW-0675">Receptor</keyword>
<dbReference type="GO" id="GO:0005886">
    <property type="term" value="C:plasma membrane"/>
    <property type="evidence" value="ECO:0007669"/>
    <property type="project" value="UniProtKB-SubCell"/>
</dbReference>
<keyword evidence="11" id="KW-0407">Ion channel</keyword>
<dbReference type="Proteomes" id="UP000683360">
    <property type="component" value="Unassembled WGS sequence"/>
</dbReference>
<evidence type="ECO:0000313" key="18">
    <source>
        <dbReference type="EMBL" id="CAG2256099.1"/>
    </source>
</evidence>
<evidence type="ECO:0000256" key="8">
    <source>
        <dbReference type="ARBA" id="ARBA00023170"/>
    </source>
</evidence>
<evidence type="ECO:0000256" key="1">
    <source>
        <dbReference type="ARBA" id="ARBA00004651"/>
    </source>
</evidence>
<organism evidence="18 19">
    <name type="scientific">Mytilus edulis</name>
    <name type="common">Blue mussel</name>
    <dbReference type="NCBI Taxonomy" id="6550"/>
    <lineage>
        <taxon>Eukaryota</taxon>
        <taxon>Metazoa</taxon>
        <taxon>Spiralia</taxon>
        <taxon>Lophotrochozoa</taxon>
        <taxon>Mollusca</taxon>
        <taxon>Bivalvia</taxon>
        <taxon>Autobranchia</taxon>
        <taxon>Pteriomorphia</taxon>
        <taxon>Mytilida</taxon>
        <taxon>Mytiloidea</taxon>
        <taxon>Mytilidae</taxon>
        <taxon>Mytilinae</taxon>
        <taxon>Mytilus</taxon>
    </lineage>
</organism>
<evidence type="ECO:0000256" key="6">
    <source>
        <dbReference type="ARBA" id="ARBA00023065"/>
    </source>
</evidence>
<keyword evidence="6" id="KW-0406">Ion transport</keyword>
<evidence type="ECO:0000256" key="7">
    <source>
        <dbReference type="ARBA" id="ARBA00023136"/>
    </source>
</evidence>
<evidence type="ECO:0000256" key="11">
    <source>
        <dbReference type="ARBA" id="ARBA00023303"/>
    </source>
</evidence>
<sequence>MIPKYGAWNKKTKSWDGMISELIEGEADIALGSISITEEREHVVDFTKPFMNTGISIMIKRPDKQKPNILSFKEPFSNSMWICIMCGFAGVSLVLVLIGRFSPYEWQNNSNTGPSEDFSVLNSLWSSFGALLQQGSDFLPSSISGRIAECAWWFFITLIIVSSYTANLAAFLTVEKLNIPINSADDLAKQSKIKYGISKGGSTEKFFSTSNVSVYKQMWGIYGGNITDCLCKRNDYRNQQKPCKTMKVGHNLNQYGIGIATKQGSELSRKLNIALLEIIEKGELINLKQRWWYDKGQCGQSTASVGKKSLSLSNVAGTFHIVIGGLVIAMIFSALEFLFHHKKNQRKQSKVIKTNLITDMTDIGHVNMERKNDETKPLNPPNINGAKDNKGVSHMLYP</sequence>
<evidence type="ECO:0000259" key="17">
    <source>
        <dbReference type="SMART" id="SM00079"/>
    </source>
</evidence>
<evidence type="ECO:0000256" key="9">
    <source>
        <dbReference type="ARBA" id="ARBA00023180"/>
    </source>
</evidence>
<evidence type="ECO:0000256" key="10">
    <source>
        <dbReference type="ARBA" id="ARBA00023286"/>
    </source>
</evidence>
<feature type="transmembrane region" description="Helical" evidence="16">
    <location>
        <begin position="79"/>
        <end position="98"/>
    </location>
</feature>
<proteinExistence type="predicted"/>
<dbReference type="Pfam" id="PF10613">
    <property type="entry name" value="Lig_chan-Glu_bd"/>
    <property type="match status" value="1"/>
</dbReference>
<dbReference type="PRINTS" id="PR00177">
    <property type="entry name" value="NMDARECEPTOR"/>
</dbReference>
<keyword evidence="3" id="KW-1003">Cell membrane</keyword>
<keyword evidence="7 16" id="KW-0472">Membrane</keyword>
<feature type="site" description="Crucial to convey clamshell closure to channel opening" evidence="13">
    <location>
        <position position="181"/>
    </location>
</feature>
<evidence type="ECO:0000256" key="12">
    <source>
        <dbReference type="PIRSR" id="PIRSR601508-1"/>
    </source>
</evidence>
<evidence type="ECO:0000256" key="3">
    <source>
        <dbReference type="ARBA" id="ARBA00022475"/>
    </source>
</evidence>
<evidence type="ECO:0000256" key="13">
    <source>
        <dbReference type="PIRSR" id="PIRSR601508-2"/>
    </source>
</evidence>
<dbReference type="InterPro" id="IPR001508">
    <property type="entry name" value="Iono_Glu_rcpt_met"/>
</dbReference>
<comment type="caution">
    <text evidence="18">The sequence shown here is derived from an EMBL/GenBank/DDBJ whole genome shotgun (WGS) entry which is preliminary data.</text>
</comment>
<dbReference type="Gene3D" id="3.40.190.10">
    <property type="entry name" value="Periplasmic binding protein-like II"/>
    <property type="match status" value="2"/>
</dbReference>
<evidence type="ECO:0000256" key="15">
    <source>
        <dbReference type="SAM" id="MobiDB-lite"/>
    </source>
</evidence>
<feature type="transmembrane region" description="Helical" evidence="16">
    <location>
        <begin position="151"/>
        <end position="172"/>
    </location>
</feature>
<evidence type="ECO:0000256" key="2">
    <source>
        <dbReference type="ARBA" id="ARBA00022448"/>
    </source>
</evidence>
<dbReference type="InterPro" id="IPR001320">
    <property type="entry name" value="Iontro_rcpt_C"/>
</dbReference>
<dbReference type="SMART" id="SM00079">
    <property type="entry name" value="PBPe"/>
    <property type="match status" value="1"/>
</dbReference>
<dbReference type="Gene3D" id="1.10.287.70">
    <property type="match status" value="1"/>
</dbReference>
<evidence type="ECO:0000256" key="5">
    <source>
        <dbReference type="ARBA" id="ARBA00022989"/>
    </source>
</evidence>
<accession>A0A8S3VFZ1</accession>
<protein>
    <submittedName>
        <fullName evidence="18">Glutamate receptor ionotropic, kainate 1,Glutamate receptor 2,Glutamate receptor,Glutamate receptor 1,Glutamate receptor 4,Glutamate receptor 3</fullName>
    </submittedName>
</protein>